<name>A0ACC5T2X2_ENSAD</name>
<gene>
    <name evidence="1" type="ORF">J2Z19_005209</name>
</gene>
<keyword evidence="2" id="KW-1185">Reference proteome</keyword>
<reference evidence="1" key="1">
    <citation type="submission" date="2021-03" db="EMBL/GenBank/DDBJ databases">
        <title>Genomic Encyclopedia of Type Strains, Phase IV (KMG-IV): sequencing the most valuable type-strain genomes for metagenomic binning, comparative biology and taxonomic classification.</title>
        <authorList>
            <person name="Goeker M."/>
        </authorList>
    </citation>
    <scope>NUCLEOTIDE SEQUENCE</scope>
    <source>
        <strain evidence="1">DSM 18131</strain>
    </source>
</reference>
<proteinExistence type="predicted"/>
<protein>
    <submittedName>
        <fullName evidence="1">ABC-type nitrate/sulfonate/bicarbonate transport system substrate-binding protein</fullName>
    </submittedName>
</protein>
<dbReference type="Proteomes" id="UP000823773">
    <property type="component" value="Unassembled WGS sequence"/>
</dbReference>
<dbReference type="EMBL" id="JAGGJR010000011">
    <property type="protein sequence ID" value="MBP1875473.1"/>
    <property type="molecule type" value="Genomic_DNA"/>
</dbReference>
<organism evidence="1 2">
    <name type="scientific">Ensifer adhaerens</name>
    <name type="common">Sinorhizobium morelense</name>
    <dbReference type="NCBI Taxonomy" id="106592"/>
    <lineage>
        <taxon>Bacteria</taxon>
        <taxon>Pseudomonadati</taxon>
        <taxon>Pseudomonadota</taxon>
        <taxon>Alphaproteobacteria</taxon>
        <taxon>Hyphomicrobiales</taxon>
        <taxon>Rhizobiaceae</taxon>
        <taxon>Sinorhizobium/Ensifer group</taxon>
        <taxon>Ensifer</taxon>
    </lineage>
</organism>
<evidence type="ECO:0000313" key="2">
    <source>
        <dbReference type="Proteomes" id="UP000823773"/>
    </source>
</evidence>
<accession>A0ACC5T2X2</accession>
<comment type="caution">
    <text evidence="1">The sequence shown here is derived from an EMBL/GenBank/DDBJ whole genome shotgun (WGS) entry which is preliminary data.</text>
</comment>
<evidence type="ECO:0000313" key="1">
    <source>
        <dbReference type="EMBL" id="MBP1875473.1"/>
    </source>
</evidence>
<sequence length="346" mass="38218">MTRKNAISQIWYTRCPVPTPVGLATQLGLLDEAFASEGITLNSIIDSKDRTIRSSHFNHHLDYSFRHGGNVPPIRARSEGNPTRLVGITWTDEFQAIITLPGTGIRTTRDLVGRRFGIARRPPGIVDFMAATALKGLVSALSLEGLTHTDVEIVDIPLEDTVLDNRDGPQLYGLRNRQAYGPEVAALLRGEVDAIYVKGTPGISVANLFATHTVAEFGFHPDPKIRINSGSPRILTVDERLAEDRPDLVVKLIETLKRASAWAEAHPDEVRRFVAREVGASEEVVAAANGPDLHRHLGIGLEPELVDAIGHYKDFLHEWGFLAQNFDIEAWVDRRPWADLETRAVA</sequence>